<keyword evidence="2" id="KW-1185">Reference proteome</keyword>
<evidence type="ECO:0000313" key="1">
    <source>
        <dbReference type="EMBL" id="CAG7784857.1"/>
    </source>
</evidence>
<evidence type="ECO:0000313" key="2">
    <source>
        <dbReference type="Proteomes" id="UP000708208"/>
    </source>
</evidence>
<reference evidence="1" key="1">
    <citation type="submission" date="2021-06" db="EMBL/GenBank/DDBJ databases">
        <authorList>
            <person name="Hodson N. C."/>
            <person name="Mongue J. A."/>
            <person name="Jaron S. K."/>
        </authorList>
    </citation>
    <scope>NUCLEOTIDE SEQUENCE</scope>
</reference>
<accession>A0A8J2P8M5</accession>
<evidence type="ECO:0008006" key="3">
    <source>
        <dbReference type="Google" id="ProtNLM"/>
    </source>
</evidence>
<dbReference type="Proteomes" id="UP000708208">
    <property type="component" value="Unassembled WGS sequence"/>
</dbReference>
<protein>
    <recommendedName>
        <fullName evidence="3">BTB domain-containing protein</fullName>
    </recommendedName>
</protein>
<sequence>MHTSILSALLRPSHFVVPQSQPVPAIPKITVEMRFTSREESLEYMISNGNRNDPKNCTIITGDGENSRTFVVNRELLRASSFFFPMNILDQPQAFNIHYLDINSDIFFTLLKHISLQSEWKFDGSVSEAKLLLETACKFQLDDFVHHMYTELVPKHSLEGIGFLSVRTACEIYEATRYVTGAKEFNTAA</sequence>
<organism evidence="1 2">
    <name type="scientific">Allacma fusca</name>
    <dbReference type="NCBI Taxonomy" id="39272"/>
    <lineage>
        <taxon>Eukaryota</taxon>
        <taxon>Metazoa</taxon>
        <taxon>Ecdysozoa</taxon>
        <taxon>Arthropoda</taxon>
        <taxon>Hexapoda</taxon>
        <taxon>Collembola</taxon>
        <taxon>Symphypleona</taxon>
        <taxon>Sminthuridae</taxon>
        <taxon>Allacma</taxon>
    </lineage>
</organism>
<gene>
    <name evidence="1" type="ORF">AFUS01_LOCUS23518</name>
</gene>
<comment type="caution">
    <text evidence="1">The sequence shown here is derived from an EMBL/GenBank/DDBJ whole genome shotgun (WGS) entry which is preliminary data.</text>
</comment>
<feature type="non-terminal residue" evidence="1">
    <location>
        <position position="1"/>
    </location>
</feature>
<dbReference type="AlphaFoldDB" id="A0A8J2P8M5"/>
<proteinExistence type="predicted"/>
<dbReference type="EMBL" id="CAJVCH010284553">
    <property type="protein sequence ID" value="CAG7784857.1"/>
    <property type="molecule type" value="Genomic_DNA"/>
</dbReference>
<name>A0A8J2P8M5_9HEXA</name>